<protein>
    <submittedName>
        <fullName evidence="1">DUF488 domain-containing protein</fullName>
    </submittedName>
</protein>
<dbReference type="RefSeq" id="WP_330975512.1">
    <property type="nucleotide sequence ID" value="NZ_JAZGLY010000008.1"/>
</dbReference>
<dbReference type="PANTHER" id="PTHR36849:SF1">
    <property type="entry name" value="CYTOPLASMIC PROTEIN"/>
    <property type="match status" value="1"/>
</dbReference>
<dbReference type="Pfam" id="PF22752">
    <property type="entry name" value="DUF488-N3i"/>
    <property type="match status" value="1"/>
</dbReference>
<comment type="caution">
    <text evidence="1">The sequence shown here is derived from an EMBL/GenBank/DDBJ whole genome shotgun (WGS) entry which is preliminary data.</text>
</comment>
<accession>A0ABU7RJD0</accession>
<gene>
    <name evidence="1" type="ORF">V2H41_12590</name>
</gene>
<evidence type="ECO:0000313" key="2">
    <source>
        <dbReference type="Proteomes" id="UP001357452"/>
    </source>
</evidence>
<dbReference type="PANTHER" id="PTHR36849">
    <property type="entry name" value="CYTOPLASMIC PROTEIN-RELATED"/>
    <property type="match status" value="1"/>
</dbReference>
<dbReference type="InterPro" id="IPR052552">
    <property type="entry name" value="YeaO-like"/>
</dbReference>
<reference evidence="1 2" key="1">
    <citation type="submission" date="2024-01" db="EMBL/GenBank/DDBJ databases">
        <title>Niabella digestum sp. nov., isolated from waste digestion system.</title>
        <authorList>
            <person name="Zhang L."/>
        </authorList>
    </citation>
    <scope>NUCLEOTIDE SEQUENCE [LARGE SCALE GENOMIC DNA]</scope>
    <source>
        <strain evidence="1 2">A18</strain>
    </source>
</reference>
<proteinExistence type="predicted"/>
<evidence type="ECO:0000313" key="1">
    <source>
        <dbReference type="EMBL" id="MEE6188110.1"/>
    </source>
</evidence>
<name>A0ABU7RJD0_9BACT</name>
<keyword evidence="2" id="KW-1185">Reference proteome</keyword>
<dbReference type="EMBL" id="JAZGLY010000008">
    <property type="protein sequence ID" value="MEE6188110.1"/>
    <property type="molecule type" value="Genomic_DNA"/>
</dbReference>
<organism evidence="1 2">
    <name type="scientific">Niabella digestorum</name>
    <dbReference type="NCBI Taxonomy" id="3117701"/>
    <lineage>
        <taxon>Bacteria</taxon>
        <taxon>Pseudomonadati</taxon>
        <taxon>Bacteroidota</taxon>
        <taxon>Chitinophagia</taxon>
        <taxon>Chitinophagales</taxon>
        <taxon>Chitinophagaceae</taxon>
        <taxon>Niabella</taxon>
    </lineage>
</organism>
<dbReference type="Proteomes" id="UP001357452">
    <property type="component" value="Unassembled WGS sequence"/>
</dbReference>
<sequence>MKRILTKRIYEPVHRDDGVRVLVDRLWPRGISKNAVSIDYWAKELAPSSELRKWYGHDVSKWEEFRSRYREELAANPALREFVLKYQGGEVLTLLFAAKDVRFNNAIVLQEYLKELWKC</sequence>